<dbReference type="EMBL" id="JAUFPT010000115">
    <property type="protein sequence ID" value="MDN3574768.1"/>
    <property type="molecule type" value="Genomic_DNA"/>
</dbReference>
<organism evidence="8 9">
    <name type="scientific">Methylobacterium longum</name>
    <dbReference type="NCBI Taxonomy" id="767694"/>
    <lineage>
        <taxon>Bacteria</taxon>
        <taxon>Pseudomonadati</taxon>
        <taxon>Pseudomonadota</taxon>
        <taxon>Alphaproteobacteria</taxon>
        <taxon>Hyphomicrobiales</taxon>
        <taxon>Methylobacteriaceae</taxon>
        <taxon>Methylobacterium</taxon>
    </lineage>
</organism>
<evidence type="ECO:0000256" key="1">
    <source>
        <dbReference type="ARBA" id="ARBA00023224"/>
    </source>
</evidence>
<dbReference type="Gene3D" id="1.10.287.950">
    <property type="entry name" value="Methyl-accepting chemotaxis protein"/>
    <property type="match status" value="1"/>
</dbReference>
<keyword evidence="4" id="KW-1133">Transmembrane helix</keyword>
<evidence type="ECO:0000259" key="5">
    <source>
        <dbReference type="PROSITE" id="PS01033"/>
    </source>
</evidence>
<evidence type="ECO:0000256" key="3">
    <source>
        <dbReference type="PROSITE-ProRule" id="PRU00284"/>
    </source>
</evidence>
<dbReference type="Gene3D" id="1.10.490.10">
    <property type="entry name" value="Globins"/>
    <property type="match status" value="1"/>
</dbReference>
<evidence type="ECO:0000313" key="8">
    <source>
        <dbReference type="EMBL" id="MDN3574768.1"/>
    </source>
</evidence>
<dbReference type="InterPro" id="IPR012292">
    <property type="entry name" value="Globin/Proto"/>
</dbReference>
<dbReference type="PROSITE" id="PS50885">
    <property type="entry name" value="HAMP"/>
    <property type="match status" value="1"/>
</dbReference>
<name>A0ABT8AZV1_9HYPH</name>
<reference evidence="9" key="1">
    <citation type="journal article" date="2019" name="Int. J. Syst. Evol. Microbiol.">
        <title>The Global Catalogue of Microorganisms (GCM) 10K type strain sequencing project: providing services to taxonomists for standard genome sequencing and annotation.</title>
        <authorList>
            <consortium name="The Broad Institute Genomics Platform"/>
            <consortium name="The Broad Institute Genome Sequencing Center for Infectious Disease"/>
            <person name="Wu L."/>
            <person name="Ma J."/>
        </authorList>
    </citation>
    <scope>NUCLEOTIDE SEQUENCE [LARGE SCALE GENOMIC DNA]</scope>
    <source>
        <strain evidence="9">CECT 7806</strain>
    </source>
</reference>
<sequence length="814" mass="84749">MTSIRQSSAAQTVVTYAETDRSLFLSRTDFRFEWGYSGVALAADPEANRAQHKDLIAGRRPQLDRSVAAAIAALSASPDPAVQLAGRDLVERIDAWKSLRPDLDGALGMPIAERDDRLRTRVAELGSEITKRLEAAAALLEKQIRTLDPSTGSLLDANAAIWLARTNSGTEGATAYNALVMRKPATDGERDTVRATRMRAATAWTMAGQILSATDVPATVTAAYRTASEGYFDGPFNHLRTKLIGTVVDGTTTPAAADDEIKTWQQGQVMGLVLIDETAIAIMKAVGEEAGLRARAATMRFRIFLGIALVASALSIAAAWIIHFRVALGIVRLAGAMRAIAEGAAETTIPGFGRSDEIGAMATAVHVFKDNLIRTRRLEADADDARRTAEDQRRTGMRQMAETFEAAVGGIIGHVSAAALELHLAAQTMTATAAETASQSSTVAIAAGQAASNVSTVAAAAEELGKSVQEIGRQVQGSAELARSAAGEADETGARVQDLSRAVSRIGDVAGLISAIAGQTNLLALNATIEAARAGEAGRGFAVVAAEVKALAEQTARATHEISGQIAQVQTSTGGAVSAIGAITARIREINGVSASVAAAVEEQGAATQEIVRNVGQAAAGTGAVTSTIAGVAGAAEATGAAASRVLGAASALSRQADHLTAEVGRFLANVRASYAISASQVMLVRNSFAKVQLIADTAADLFYARLFELAPPVRRLFPADMTAQKRKLIAMLGLAVANLDTPEAFVAAVTELGRRHVAYGTVAAHYEPVGAALLWTLEQGLGPDFSPELRQAWSETFDIVASVMQSAADARAA</sequence>
<feature type="domain" description="Globin" evidence="5">
    <location>
        <begin position="676"/>
        <end position="810"/>
    </location>
</feature>
<dbReference type="InterPro" id="IPR009050">
    <property type="entry name" value="Globin-like_sf"/>
</dbReference>
<keyword evidence="9" id="KW-1185">Reference proteome</keyword>
<protein>
    <submittedName>
        <fullName evidence="8">Methyl-accepting chemotaxis protein</fullName>
    </submittedName>
</protein>
<dbReference type="InterPro" id="IPR003660">
    <property type="entry name" value="HAMP_dom"/>
</dbReference>
<evidence type="ECO:0000313" key="9">
    <source>
        <dbReference type="Proteomes" id="UP001244297"/>
    </source>
</evidence>
<dbReference type="CDD" id="cd12131">
    <property type="entry name" value="HGbI-like"/>
    <property type="match status" value="1"/>
</dbReference>
<keyword evidence="4" id="KW-0812">Transmembrane</keyword>
<dbReference type="PANTHER" id="PTHR32089">
    <property type="entry name" value="METHYL-ACCEPTING CHEMOTAXIS PROTEIN MCPB"/>
    <property type="match status" value="1"/>
</dbReference>
<dbReference type="PROSITE" id="PS01033">
    <property type="entry name" value="GLOBIN"/>
    <property type="match status" value="1"/>
</dbReference>
<dbReference type="RefSeq" id="WP_238287165.1">
    <property type="nucleotide sequence ID" value="NZ_BPQS01000009.1"/>
</dbReference>
<dbReference type="PANTHER" id="PTHR32089:SF112">
    <property type="entry name" value="LYSOZYME-LIKE PROTEIN-RELATED"/>
    <property type="match status" value="1"/>
</dbReference>
<comment type="similarity">
    <text evidence="2">Belongs to the methyl-accepting chemotaxis (MCP) protein family.</text>
</comment>
<dbReference type="SMART" id="SM00283">
    <property type="entry name" value="MA"/>
    <property type="match status" value="1"/>
</dbReference>
<comment type="caution">
    <text evidence="8">The sequence shown here is derived from an EMBL/GenBank/DDBJ whole genome shotgun (WGS) entry which is preliminary data.</text>
</comment>
<dbReference type="InterPro" id="IPR004089">
    <property type="entry name" value="MCPsignal_dom"/>
</dbReference>
<dbReference type="Proteomes" id="UP001244297">
    <property type="component" value="Unassembled WGS sequence"/>
</dbReference>
<dbReference type="InterPro" id="IPR000971">
    <property type="entry name" value="Globin"/>
</dbReference>
<dbReference type="SUPFAM" id="SSF46458">
    <property type="entry name" value="Globin-like"/>
    <property type="match status" value="1"/>
</dbReference>
<dbReference type="Pfam" id="PF00015">
    <property type="entry name" value="MCPsignal"/>
    <property type="match status" value="1"/>
</dbReference>
<keyword evidence="4" id="KW-0472">Membrane</keyword>
<proteinExistence type="inferred from homology"/>
<feature type="domain" description="Methyl-accepting transducer" evidence="6">
    <location>
        <begin position="418"/>
        <end position="654"/>
    </location>
</feature>
<evidence type="ECO:0000259" key="6">
    <source>
        <dbReference type="PROSITE" id="PS50111"/>
    </source>
</evidence>
<keyword evidence="1 3" id="KW-0807">Transducer</keyword>
<gene>
    <name evidence="8" type="ORF">QWZ18_29765</name>
</gene>
<accession>A0ABT8AZV1</accession>
<evidence type="ECO:0000259" key="7">
    <source>
        <dbReference type="PROSITE" id="PS50885"/>
    </source>
</evidence>
<feature type="domain" description="HAMP" evidence="7">
    <location>
        <begin position="324"/>
        <end position="377"/>
    </location>
</feature>
<evidence type="ECO:0000256" key="2">
    <source>
        <dbReference type="ARBA" id="ARBA00029447"/>
    </source>
</evidence>
<evidence type="ECO:0000256" key="4">
    <source>
        <dbReference type="SAM" id="Phobius"/>
    </source>
</evidence>
<dbReference type="Gene3D" id="6.10.340.10">
    <property type="match status" value="1"/>
</dbReference>
<dbReference type="Pfam" id="PF00042">
    <property type="entry name" value="Globin"/>
    <property type="match status" value="1"/>
</dbReference>
<dbReference type="SMART" id="SM00304">
    <property type="entry name" value="HAMP"/>
    <property type="match status" value="1"/>
</dbReference>
<dbReference type="SUPFAM" id="SSF58104">
    <property type="entry name" value="Methyl-accepting chemotaxis protein (MCP) signaling domain"/>
    <property type="match status" value="1"/>
</dbReference>
<dbReference type="PROSITE" id="PS50111">
    <property type="entry name" value="CHEMOTAXIS_TRANSDUC_2"/>
    <property type="match status" value="1"/>
</dbReference>
<feature type="transmembrane region" description="Helical" evidence="4">
    <location>
        <begin position="303"/>
        <end position="322"/>
    </location>
</feature>